<dbReference type="Pfam" id="PF00400">
    <property type="entry name" value="WD40"/>
    <property type="match status" value="1"/>
</dbReference>
<feature type="repeat" description="WD" evidence="3">
    <location>
        <begin position="243"/>
        <end position="263"/>
    </location>
</feature>
<keyword evidence="2" id="KW-0268">Exocytosis</keyword>
<dbReference type="CDD" id="cd15873">
    <property type="entry name" value="R-SNARE_STXBP5_6"/>
    <property type="match status" value="1"/>
</dbReference>
<dbReference type="Pfam" id="PF08596">
    <property type="entry name" value="Lgl_C"/>
    <property type="match status" value="1"/>
</dbReference>
<dbReference type="InterPro" id="IPR011047">
    <property type="entry name" value="Quinoprotein_ADH-like_sf"/>
</dbReference>
<dbReference type="Proteomes" id="UP000799539">
    <property type="component" value="Unassembled WGS sequence"/>
</dbReference>
<dbReference type="EMBL" id="ML992706">
    <property type="protein sequence ID" value="KAF2207216.1"/>
    <property type="molecule type" value="Genomic_DNA"/>
</dbReference>
<accession>A0A6A6F0H1</accession>
<dbReference type="GO" id="GO:0045159">
    <property type="term" value="F:myosin II binding"/>
    <property type="evidence" value="ECO:0007669"/>
    <property type="project" value="TreeGrafter"/>
</dbReference>
<dbReference type="PROSITE" id="PS50082">
    <property type="entry name" value="WD_REPEATS_2"/>
    <property type="match status" value="1"/>
</dbReference>
<dbReference type="PANTHER" id="PTHR10241">
    <property type="entry name" value="LETHAL 2 GIANT LARVAE PROTEIN"/>
    <property type="match status" value="1"/>
</dbReference>
<dbReference type="Gene3D" id="2.130.10.10">
    <property type="entry name" value="YVTN repeat-like/Quinoprotein amine dehydrogenase"/>
    <property type="match status" value="1"/>
</dbReference>
<name>A0A6A6F0H1_9PEZI</name>
<dbReference type="GO" id="GO:0005096">
    <property type="term" value="F:GTPase activator activity"/>
    <property type="evidence" value="ECO:0007669"/>
    <property type="project" value="TreeGrafter"/>
</dbReference>
<gene>
    <name evidence="6" type="ORF">CERZMDRAFT_102711</name>
</gene>
<evidence type="ECO:0000256" key="3">
    <source>
        <dbReference type="PROSITE-ProRule" id="PRU00221"/>
    </source>
</evidence>
<dbReference type="OrthoDB" id="19944at2759"/>
<dbReference type="InterPro" id="IPR036322">
    <property type="entry name" value="WD40_repeat_dom_sf"/>
</dbReference>
<dbReference type="GO" id="GO:0005886">
    <property type="term" value="C:plasma membrane"/>
    <property type="evidence" value="ECO:0007669"/>
    <property type="project" value="TreeGrafter"/>
</dbReference>
<protein>
    <recommendedName>
        <fullName evidence="5">Lethal giant larvae (Lgl)-like C-terminal domain-containing protein</fullName>
    </recommendedName>
</protein>
<feature type="domain" description="Lethal giant larvae (Lgl)-like C-terminal" evidence="5">
    <location>
        <begin position="519"/>
        <end position="915"/>
    </location>
</feature>
<dbReference type="SUPFAM" id="SSF50978">
    <property type="entry name" value="WD40 repeat-like"/>
    <property type="match status" value="1"/>
</dbReference>
<proteinExistence type="inferred from homology"/>
<feature type="compositionally biased region" description="Basic and acidic residues" evidence="4">
    <location>
        <begin position="922"/>
        <end position="933"/>
    </location>
</feature>
<dbReference type="PANTHER" id="PTHR10241:SF25">
    <property type="entry name" value="TOMOSYN, ISOFORM C"/>
    <property type="match status" value="1"/>
</dbReference>
<evidence type="ECO:0000259" key="5">
    <source>
        <dbReference type="Pfam" id="PF08596"/>
    </source>
</evidence>
<dbReference type="AlphaFoldDB" id="A0A6A6F0H1"/>
<dbReference type="GO" id="GO:0005737">
    <property type="term" value="C:cytoplasm"/>
    <property type="evidence" value="ECO:0007669"/>
    <property type="project" value="TreeGrafter"/>
</dbReference>
<keyword evidence="7" id="KW-1185">Reference proteome</keyword>
<evidence type="ECO:0000256" key="2">
    <source>
        <dbReference type="ARBA" id="ARBA00022483"/>
    </source>
</evidence>
<evidence type="ECO:0000256" key="1">
    <source>
        <dbReference type="ARBA" id="ARBA00008070"/>
    </source>
</evidence>
<dbReference type="InterPro" id="IPR001680">
    <property type="entry name" value="WD40_rpt"/>
</dbReference>
<comment type="similarity">
    <text evidence="1">Belongs to the WD repeat L(2)GL family.</text>
</comment>
<dbReference type="GO" id="GO:0019905">
    <property type="term" value="F:syntaxin binding"/>
    <property type="evidence" value="ECO:0007669"/>
    <property type="project" value="TreeGrafter"/>
</dbReference>
<dbReference type="SUPFAM" id="SSF50998">
    <property type="entry name" value="Quinoprotein alcohol dehydrogenase-like"/>
    <property type="match status" value="1"/>
</dbReference>
<dbReference type="InterPro" id="IPR015943">
    <property type="entry name" value="WD40/YVTN_repeat-like_dom_sf"/>
</dbReference>
<evidence type="ECO:0000256" key="4">
    <source>
        <dbReference type="SAM" id="MobiDB-lite"/>
    </source>
</evidence>
<dbReference type="GO" id="GO:0006893">
    <property type="term" value="P:Golgi to plasma membrane transport"/>
    <property type="evidence" value="ECO:0007669"/>
    <property type="project" value="TreeGrafter"/>
</dbReference>
<feature type="region of interest" description="Disordered" evidence="4">
    <location>
        <begin position="920"/>
        <end position="939"/>
    </location>
</feature>
<dbReference type="GO" id="GO:0006887">
    <property type="term" value="P:exocytosis"/>
    <property type="evidence" value="ECO:0007669"/>
    <property type="project" value="UniProtKB-KW"/>
</dbReference>
<evidence type="ECO:0000313" key="6">
    <source>
        <dbReference type="EMBL" id="KAF2207216.1"/>
    </source>
</evidence>
<dbReference type="FunFam" id="2.130.10.10:FF:000848">
    <property type="entry name" value="SNARE-dependent exocytosis protein (Sro7), putative"/>
    <property type="match status" value="1"/>
</dbReference>
<sequence length="1006" mass="108978">MAHLLRGKQAGIQNDLSAGLQPDLFAVDDLARYGVNSQVSAVAYDPVQSLLAVGTKSSQFGPGQIYIFGKARIQAVLPTPARGASIQTLQFCAEKLVCLDSKHELSVYSIELKRLISSHSPIGAANVLCTDPMLDYAFLGMQSGEVVAYDMDREGPAPFKIPNLWHDIDPKARIATVVSLQLHPRDIGTLLIGYKQGAVIYSFKLNKALKHFQYEVPRGAPGGDGDPTAANIVRRPLLTHAVWHPTGTFIMTGHEDSSIVFWDTLKDGRMLMARTLTDTNVANPGAVAGAMGERGTFAVKEPLFNMSWCAHGQDPEDTMILVAGGQSTQAPSKGLTLFEMGRTPVYATSAWETFVTYFDAPKRQRILPTPPGSEVVDYCLIPRTSPHFAGAHDPIAILALLSSGEMLTLSFPSGMPISPTNQLHLSLTFVHPYIHHIATSQIGRERWLGWTERRQLGPAMLNGGTEEPRQLRRFEDRNIVSAVHADGTIRLWDPGYGDEIENDKLVQVDVARAICRWDNVQVTTTSFASASGELAAGLRSGEFIIFRWANNKHAGREPPAPKPSQPGAIVSIADRMDPSLNEGLGPHIMVDQKNGPVTAVCQSEIGFTAAAFEGGSVILIDLRGPAIILKTSVQDFVKANKGGSLRRRSSAAASKPEWATTLSFSIMVLDGDDYSSIALHVGTNLGNLATFKIVPDPSGRYTTQFAGHVALSDTRVMCIAPINADTGKPATATQTVMGNLRSGLRVNGALVAVTPTNVHIFKPATSKGAHKSFDNFFCDAAGIVRYQDQGYALLGMFGDGRARAYTLPSLRELASIDLANINNSGTGIDVKRLGSAAIMPTGHILAFTGPSELALLHIFGTGATLPRRQDKLFNPERLIPPRPTISTVQWLTGTQYLTPSDMDILIGGADRPPSKRMIAQAKADEEQRRKADRSATASANVGQQDEGYWAYMQRQLAERTEKLGLVGDNMEQLEQNSSNWLNDVNKFVNKQKRNAAGGIIKAKFGF</sequence>
<reference evidence="6" key="1">
    <citation type="journal article" date="2020" name="Stud. Mycol.">
        <title>101 Dothideomycetes genomes: a test case for predicting lifestyles and emergence of pathogens.</title>
        <authorList>
            <person name="Haridas S."/>
            <person name="Albert R."/>
            <person name="Binder M."/>
            <person name="Bloem J."/>
            <person name="Labutti K."/>
            <person name="Salamov A."/>
            <person name="Andreopoulos B."/>
            <person name="Baker S."/>
            <person name="Barry K."/>
            <person name="Bills G."/>
            <person name="Bluhm B."/>
            <person name="Cannon C."/>
            <person name="Castanera R."/>
            <person name="Culley D."/>
            <person name="Daum C."/>
            <person name="Ezra D."/>
            <person name="Gonzalez J."/>
            <person name="Henrissat B."/>
            <person name="Kuo A."/>
            <person name="Liang C."/>
            <person name="Lipzen A."/>
            <person name="Lutzoni F."/>
            <person name="Magnuson J."/>
            <person name="Mondo S."/>
            <person name="Nolan M."/>
            <person name="Ohm R."/>
            <person name="Pangilinan J."/>
            <person name="Park H.-J."/>
            <person name="Ramirez L."/>
            <person name="Alfaro M."/>
            <person name="Sun H."/>
            <person name="Tritt A."/>
            <person name="Yoshinaga Y."/>
            <person name="Zwiers L.-H."/>
            <person name="Turgeon B."/>
            <person name="Goodwin S."/>
            <person name="Spatafora J."/>
            <person name="Crous P."/>
            <person name="Grigoriev I."/>
        </authorList>
    </citation>
    <scope>NUCLEOTIDE SEQUENCE</scope>
    <source>
        <strain evidence="6">SCOH1-5</strain>
    </source>
</reference>
<evidence type="ECO:0000313" key="7">
    <source>
        <dbReference type="Proteomes" id="UP000799539"/>
    </source>
</evidence>
<keyword evidence="3" id="KW-0853">WD repeat</keyword>
<dbReference type="InterPro" id="IPR013905">
    <property type="entry name" value="Lgl_C_dom"/>
</dbReference>
<organism evidence="6 7">
    <name type="scientific">Cercospora zeae-maydis SCOH1-5</name>
    <dbReference type="NCBI Taxonomy" id="717836"/>
    <lineage>
        <taxon>Eukaryota</taxon>
        <taxon>Fungi</taxon>
        <taxon>Dikarya</taxon>
        <taxon>Ascomycota</taxon>
        <taxon>Pezizomycotina</taxon>
        <taxon>Dothideomycetes</taxon>
        <taxon>Dothideomycetidae</taxon>
        <taxon>Mycosphaerellales</taxon>
        <taxon>Mycosphaerellaceae</taxon>
        <taxon>Cercospora</taxon>
    </lineage>
</organism>